<dbReference type="AlphaFoldDB" id="A0A5B7JAF3"/>
<sequence length="40" mass="4436">MLGHLDLSERDPEVRVETLRSQVPPSLLTNSIGEEILCST</sequence>
<dbReference type="Proteomes" id="UP000324222">
    <property type="component" value="Unassembled WGS sequence"/>
</dbReference>
<gene>
    <name evidence="1" type="ORF">E2C01_086859</name>
</gene>
<proteinExistence type="predicted"/>
<reference evidence="1 2" key="1">
    <citation type="submission" date="2019-05" db="EMBL/GenBank/DDBJ databases">
        <title>Another draft genome of Portunus trituberculatus and its Hox gene families provides insights of decapod evolution.</title>
        <authorList>
            <person name="Jeong J.-H."/>
            <person name="Song I."/>
            <person name="Kim S."/>
            <person name="Choi T."/>
            <person name="Kim D."/>
            <person name="Ryu S."/>
            <person name="Kim W."/>
        </authorList>
    </citation>
    <scope>NUCLEOTIDE SEQUENCE [LARGE SCALE GENOMIC DNA]</scope>
    <source>
        <tissue evidence="1">Muscle</tissue>
    </source>
</reference>
<keyword evidence="2" id="KW-1185">Reference proteome</keyword>
<organism evidence="1 2">
    <name type="scientific">Portunus trituberculatus</name>
    <name type="common">Swimming crab</name>
    <name type="synonym">Neptunus trituberculatus</name>
    <dbReference type="NCBI Taxonomy" id="210409"/>
    <lineage>
        <taxon>Eukaryota</taxon>
        <taxon>Metazoa</taxon>
        <taxon>Ecdysozoa</taxon>
        <taxon>Arthropoda</taxon>
        <taxon>Crustacea</taxon>
        <taxon>Multicrustacea</taxon>
        <taxon>Malacostraca</taxon>
        <taxon>Eumalacostraca</taxon>
        <taxon>Eucarida</taxon>
        <taxon>Decapoda</taxon>
        <taxon>Pleocyemata</taxon>
        <taxon>Brachyura</taxon>
        <taxon>Eubrachyura</taxon>
        <taxon>Portunoidea</taxon>
        <taxon>Portunidae</taxon>
        <taxon>Portuninae</taxon>
        <taxon>Portunus</taxon>
    </lineage>
</organism>
<comment type="caution">
    <text evidence="1">The sequence shown here is derived from an EMBL/GenBank/DDBJ whole genome shotgun (WGS) entry which is preliminary data.</text>
</comment>
<evidence type="ECO:0000313" key="2">
    <source>
        <dbReference type="Proteomes" id="UP000324222"/>
    </source>
</evidence>
<dbReference type="EMBL" id="VSRR010089005">
    <property type="protein sequence ID" value="MPC91799.1"/>
    <property type="molecule type" value="Genomic_DNA"/>
</dbReference>
<accession>A0A5B7JAF3</accession>
<evidence type="ECO:0000313" key="1">
    <source>
        <dbReference type="EMBL" id="MPC91799.1"/>
    </source>
</evidence>
<protein>
    <submittedName>
        <fullName evidence="1">Uncharacterized protein</fullName>
    </submittedName>
</protein>
<name>A0A5B7JAF3_PORTR</name>